<gene>
    <name evidence="5" type="ORF">SAMN05216297_110184</name>
</gene>
<accession>A0A1I1U4A3</accession>
<keyword evidence="1" id="KW-0805">Transcription regulation</keyword>
<dbReference type="GO" id="GO:0006355">
    <property type="term" value="P:regulation of DNA-templated transcription"/>
    <property type="evidence" value="ECO:0007669"/>
    <property type="project" value="InterPro"/>
</dbReference>
<dbReference type="EMBL" id="FOMH01000010">
    <property type="protein sequence ID" value="SFD65627.1"/>
    <property type="molecule type" value="Genomic_DNA"/>
</dbReference>
<organism evidence="5 6">
    <name type="scientific">Flavobacterium phragmitis</name>
    <dbReference type="NCBI Taxonomy" id="739143"/>
    <lineage>
        <taxon>Bacteria</taxon>
        <taxon>Pseudomonadati</taxon>
        <taxon>Bacteroidota</taxon>
        <taxon>Flavobacteriia</taxon>
        <taxon>Flavobacteriales</taxon>
        <taxon>Flavobacteriaceae</taxon>
        <taxon>Flavobacterium</taxon>
    </lineage>
</organism>
<dbReference type="InterPro" id="IPR000792">
    <property type="entry name" value="Tscrpt_reg_LuxR_C"/>
</dbReference>
<dbReference type="AlphaFoldDB" id="A0A1I1U4A3"/>
<dbReference type="RefSeq" id="WP_091496175.1">
    <property type="nucleotide sequence ID" value="NZ_FOMH01000010.1"/>
</dbReference>
<evidence type="ECO:0000259" key="4">
    <source>
        <dbReference type="PROSITE" id="PS50043"/>
    </source>
</evidence>
<evidence type="ECO:0000256" key="1">
    <source>
        <dbReference type="ARBA" id="ARBA00023015"/>
    </source>
</evidence>
<dbReference type="Gene3D" id="1.10.10.10">
    <property type="entry name" value="Winged helix-like DNA-binding domain superfamily/Winged helix DNA-binding domain"/>
    <property type="match status" value="1"/>
</dbReference>
<reference evidence="6" key="1">
    <citation type="submission" date="2016-10" db="EMBL/GenBank/DDBJ databases">
        <authorList>
            <person name="Varghese N."/>
            <person name="Submissions S."/>
        </authorList>
    </citation>
    <scope>NUCLEOTIDE SEQUENCE [LARGE SCALE GENOMIC DNA]</scope>
    <source>
        <strain evidence="6">CGMCC 1.10370</strain>
    </source>
</reference>
<proteinExistence type="predicted"/>
<dbReference type="SUPFAM" id="SSF46894">
    <property type="entry name" value="C-terminal effector domain of the bipartite response regulators"/>
    <property type="match status" value="1"/>
</dbReference>
<dbReference type="Proteomes" id="UP000199672">
    <property type="component" value="Unassembled WGS sequence"/>
</dbReference>
<evidence type="ECO:0000313" key="5">
    <source>
        <dbReference type="EMBL" id="SFD65627.1"/>
    </source>
</evidence>
<dbReference type="PANTHER" id="PTHR44688:SF16">
    <property type="entry name" value="DNA-BINDING TRANSCRIPTIONAL ACTIVATOR DEVR_DOSR"/>
    <property type="match status" value="1"/>
</dbReference>
<name>A0A1I1U4A3_9FLAO</name>
<evidence type="ECO:0000313" key="6">
    <source>
        <dbReference type="Proteomes" id="UP000199672"/>
    </source>
</evidence>
<keyword evidence="2" id="KW-0238">DNA-binding</keyword>
<sequence length="252" mass="29687">MGENLYSTKNFAIDYNHDAGILKGSFLHCETSEAYINAIKKFKEVYDRVLPKYTLWDNTNFKHIINSDEQEWTNDFLNVPSWEKGTTKKVSIITSPDVLAMLSIADLFEDNRTGFQPGFFAHEKQAIDWMLQKKEKSITPPSAPIIKYSNDTENENTTLHLQFKNEELYFYLKQIKQLLNNRNFLLNHYHLFSLLTSQEKIILEKIIDGHESRQIADLLFVTVDTIKTHRKNIFQKLKVRRFTELLPYKLFL</sequence>
<dbReference type="OrthoDB" id="965844at2"/>
<dbReference type="PANTHER" id="PTHR44688">
    <property type="entry name" value="DNA-BINDING TRANSCRIPTIONAL ACTIVATOR DEVR_DOSR"/>
    <property type="match status" value="1"/>
</dbReference>
<dbReference type="InterPro" id="IPR016032">
    <property type="entry name" value="Sig_transdc_resp-reg_C-effctor"/>
</dbReference>
<protein>
    <submittedName>
        <fullName evidence="5">Regulatory protein, luxR family</fullName>
    </submittedName>
</protein>
<dbReference type="PRINTS" id="PR00038">
    <property type="entry name" value="HTHLUXR"/>
</dbReference>
<dbReference type="GO" id="GO:0003677">
    <property type="term" value="F:DNA binding"/>
    <property type="evidence" value="ECO:0007669"/>
    <property type="project" value="UniProtKB-KW"/>
</dbReference>
<dbReference type="SMART" id="SM00421">
    <property type="entry name" value="HTH_LUXR"/>
    <property type="match status" value="1"/>
</dbReference>
<dbReference type="CDD" id="cd06170">
    <property type="entry name" value="LuxR_C_like"/>
    <property type="match status" value="1"/>
</dbReference>
<keyword evidence="6" id="KW-1185">Reference proteome</keyword>
<evidence type="ECO:0000256" key="3">
    <source>
        <dbReference type="ARBA" id="ARBA00023163"/>
    </source>
</evidence>
<dbReference type="InterPro" id="IPR036388">
    <property type="entry name" value="WH-like_DNA-bd_sf"/>
</dbReference>
<dbReference type="Pfam" id="PF00196">
    <property type="entry name" value="GerE"/>
    <property type="match status" value="1"/>
</dbReference>
<feature type="domain" description="HTH luxR-type" evidence="4">
    <location>
        <begin position="188"/>
        <end position="252"/>
    </location>
</feature>
<dbReference type="PROSITE" id="PS00622">
    <property type="entry name" value="HTH_LUXR_1"/>
    <property type="match status" value="1"/>
</dbReference>
<dbReference type="STRING" id="739143.SAMN05216297_110184"/>
<dbReference type="PROSITE" id="PS50043">
    <property type="entry name" value="HTH_LUXR_2"/>
    <property type="match status" value="1"/>
</dbReference>
<keyword evidence="3" id="KW-0804">Transcription</keyword>
<evidence type="ECO:0000256" key="2">
    <source>
        <dbReference type="ARBA" id="ARBA00023125"/>
    </source>
</evidence>